<gene>
    <name evidence="4" type="ORF">GJ699_09295</name>
</gene>
<evidence type="ECO:0000313" key="5">
    <source>
        <dbReference type="Proteomes" id="UP000433309"/>
    </source>
</evidence>
<accession>A0A6I2KYW2</accession>
<dbReference type="PRINTS" id="PR00344">
    <property type="entry name" value="BCTRLSENSOR"/>
</dbReference>
<dbReference type="SUPFAM" id="SSF101936">
    <property type="entry name" value="DNA-binding pseudobarrel domain"/>
    <property type="match status" value="1"/>
</dbReference>
<dbReference type="InterPro" id="IPR004358">
    <property type="entry name" value="Sig_transdc_His_kin-like_C"/>
</dbReference>
<dbReference type="EMBL" id="WKJK01000004">
    <property type="protein sequence ID" value="MRW90177.1"/>
    <property type="molecule type" value="Genomic_DNA"/>
</dbReference>
<dbReference type="InterPro" id="IPR005467">
    <property type="entry name" value="His_kinase_dom"/>
</dbReference>
<protein>
    <recommendedName>
        <fullName evidence="2">histidine kinase</fullName>
        <ecNumber evidence="2">2.7.13.3</ecNumber>
    </recommendedName>
</protein>
<dbReference type="InterPro" id="IPR036890">
    <property type="entry name" value="HATPase_C_sf"/>
</dbReference>
<dbReference type="InterPro" id="IPR003594">
    <property type="entry name" value="HATPase_dom"/>
</dbReference>
<dbReference type="Proteomes" id="UP000433309">
    <property type="component" value="Unassembled WGS sequence"/>
</dbReference>
<dbReference type="Pfam" id="PF02518">
    <property type="entry name" value="HATPase_c"/>
    <property type="match status" value="1"/>
</dbReference>
<organism evidence="4 5">
    <name type="scientific">Duganella guangzhouensis</name>
    <dbReference type="NCBI Taxonomy" id="2666084"/>
    <lineage>
        <taxon>Bacteria</taxon>
        <taxon>Pseudomonadati</taxon>
        <taxon>Pseudomonadota</taxon>
        <taxon>Betaproteobacteria</taxon>
        <taxon>Burkholderiales</taxon>
        <taxon>Oxalobacteraceae</taxon>
        <taxon>Telluria group</taxon>
        <taxon>Duganella</taxon>
    </lineage>
</organism>
<feature type="domain" description="Histidine kinase" evidence="3">
    <location>
        <begin position="902"/>
        <end position="1123"/>
    </location>
</feature>
<keyword evidence="5" id="KW-1185">Reference proteome</keyword>
<dbReference type="CDD" id="cd00075">
    <property type="entry name" value="HATPase"/>
    <property type="match status" value="1"/>
</dbReference>
<dbReference type="Gene3D" id="3.30.565.10">
    <property type="entry name" value="Histidine kinase-like ATPase, C-terminal domain"/>
    <property type="match status" value="2"/>
</dbReference>
<evidence type="ECO:0000256" key="2">
    <source>
        <dbReference type="ARBA" id="ARBA00012438"/>
    </source>
</evidence>
<dbReference type="PANTHER" id="PTHR43065">
    <property type="entry name" value="SENSOR HISTIDINE KINASE"/>
    <property type="match status" value="1"/>
</dbReference>
<dbReference type="AlphaFoldDB" id="A0A6I2KYW2"/>
<name>A0A6I2KYW2_9BURK</name>
<sequence length="1127" mass="125411">MALNCLDKSNEWDAPFFKVLANNDTGAAPGHQGGVVIPEALRQYFPQLKGMITPSHPTIDQRMNADLFAENEFLASVLTRYQYQTWGGARSPESRLTDQLGPLRNLAKGGDVLIMQRHTDDPSRVKLTLVRKSSQFYLLLAELIGTRRWGILRLSKPLSVESISSEVAQSVADEEVPSAKELVANGVPYWAAIAFVARCARRFLECYENDSAEPSAQRATVSQAVALAELRAGLGGDPSVMDAIELDGQYFDIYDISAIATALGANENAADNTYADLHEDPNIERPIARIFTAICLAHLAFRCAFANELEGEPYSEPISFAEGMRLAIEWSLWGEREVNDSLVRDFMQLKEQITRHMIGDQSSFPRTLFGKLWPNGRPAEWPPIELSFRPRARIIRTIGDRLVSGPEAAVIELVKNSYDADASFVRITFFPDLIPNQGAILFEDDGHGMTLEDIEQKWMEPATSDKRDRKHTARGRRLLGSKGIGRFAASRLGRFLELVSTAKVIAGDTDSTQLALSPKLTSTRIPELDWDAFEEAKYLDSVRFPVESLVPKEGTGTQLRISSLRDEWPAQRVIKLHDELRKLVSPVAPVGANDFRIFLDLSQCTLENSSFDGAALLRTDKGTNPPLNAANDPYEVKPYPLLDACDYAIDGVFDEGGCFEGAITILRGGLEPEKVRLVVPLRREDGEEPCGVVLVRLHVFDRESSAIRSTAAKAGFGEIGIREARKLLDNIAGVAIYREGFRIRPYGDGENDWLTLDAKRVQNPTIKIGRNQIAGIISLDDEKESQLIERSSREGLEENGSFRRLRTLVSALLAEIVEPKRRQFRISAGLDARPESSFRDIYDRVQMGWSKLLVAKIPEADRAAAEELIAKESDRLTQYVKRLEDRQAQLEARVTLGLIIGEVMHQGNTPLSFLENETARLRRWWPTLLDSSTKSHERLAEVPRILNGMDASGEKLRVLFNALNPLSGARRGAPKKYDIRDVIEKTLYLFKSKVEKVGIRIVFETDNFEDLVIGYHDDLSTAITNLVDNAVYWLEYHNIPDPTLKISAEISEERCNIVVSDNGAGIPVEFADQLFDIGFTLKPNGTGLGLSIAKEAIFRSNGELELLATSQGTAFKISLPLAKKSDS</sequence>
<dbReference type="PROSITE" id="PS50109">
    <property type="entry name" value="HIS_KIN"/>
    <property type="match status" value="1"/>
</dbReference>
<evidence type="ECO:0000259" key="3">
    <source>
        <dbReference type="PROSITE" id="PS50109"/>
    </source>
</evidence>
<dbReference type="Gene3D" id="2.40.330.10">
    <property type="entry name" value="DNA-binding pseudobarrel domain"/>
    <property type="match status" value="1"/>
</dbReference>
<dbReference type="GO" id="GO:0004673">
    <property type="term" value="F:protein histidine kinase activity"/>
    <property type="evidence" value="ECO:0007669"/>
    <property type="project" value="UniProtKB-EC"/>
</dbReference>
<evidence type="ECO:0000313" key="4">
    <source>
        <dbReference type="EMBL" id="MRW90177.1"/>
    </source>
</evidence>
<comment type="caution">
    <text evidence="4">The sequence shown here is derived from an EMBL/GenBank/DDBJ whole genome shotgun (WGS) entry which is preliminary data.</text>
</comment>
<dbReference type="Pfam" id="PF13589">
    <property type="entry name" value="HATPase_c_3"/>
    <property type="match status" value="1"/>
</dbReference>
<dbReference type="SUPFAM" id="SSF55874">
    <property type="entry name" value="ATPase domain of HSP90 chaperone/DNA topoisomerase II/histidine kinase"/>
    <property type="match status" value="2"/>
</dbReference>
<evidence type="ECO:0000256" key="1">
    <source>
        <dbReference type="ARBA" id="ARBA00000085"/>
    </source>
</evidence>
<dbReference type="InterPro" id="IPR015300">
    <property type="entry name" value="DNA-bd_pseudobarrel_sf"/>
</dbReference>
<comment type="catalytic activity">
    <reaction evidence="1">
        <text>ATP + protein L-histidine = ADP + protein N-phospho-L-histidine.</text>
        <dbReference type="EC" id="2.7.13.3"/>
    </reaction>
</comment>
<proteinExistence type="predicted"/>
<reference evidence="4 5" key="1">
    <citation type="submission" date="2019-11" db="EMBL/GenBank/DDBJ databases">
        <title>Novel species isolated from a subtropical stream in China.</title>
        <authorList>
            <person name="Lu H."/>
        </authorList>
    </citation>
    <scope>NUCLEOTIDE SEQUENCE [LARGE SCALE GENOMIC DNA]</scope>
    <source>
        <strain evidence="4 5">FT80W</strain>
    </source>
</reference>
<dbReference type="EC" id="2.7.13.3" evidence="2"/>
<dbReference type="RefSeq" id="WP_154375380.1">
    <property type="nucleotide sequence ID" value="NZ_WKJK01000004.1"/>
</dbReference>
<dbReference type="PANTHER" id="PTHR43065:SF42">
    <property type="entry name" value="TWO-COMPONENT SENSOR PPRA"/>
    <property type="match status" value="1"/>
</dbReference>
<dbReference type="SMART" id="SM00387">
    <property type="entry name" value="HATPase_c"/>
    <property type="match status" value="1"/>
</dbReference>